<keyword evidence="2" id="KW-1185">Reference proteome</keyword>
<gene>
    <name evidence="1" type="ORF">DL239_08935</name>
</gene>
<organism evidence="1 2">
    <name type="scientific">Parasedimentitalea denitrificans</name>
    <dbReference type="NCBI Taxonomy" id="2211118"/>
    <lineage>
        <taxon>Bacteria</taxon>
        <taxon>Pseudomonadati</taxon>
        <taxon>Pseudomonadota</taxon>
        <taxon>Alphaproteobacteria</taxon>
        <taxon>Rhodobacterales</taxon>
        <taxon>Paracoccaceae</taxon>
        <taxon>Parasedimentitalea</taxon>
    </lineage>
</organism>
<sequence>MWSTARGRPFQNWFGGVAAVFGDLLVLLDATGCEIISHSIGKALRGVHVMASDDSQIMIY</sequence>
<reference evidence="1 2" key="1">
    <citation type="submission" date="2018-05" db="EMBL/GenBank/DDBJ databases">
        <authorList>
            <person name="Zhang Y.-J."/>
        </authorList>
    </citation>
    <scope>NUCLEOTIDE SEQUENCE [LARGE SCALE GENOMIC DNA]</scope>
    <source>
        <strain evidence="1 2">CY04</strain>
    </source>
</reference>
<dbReference type="EMBL" id="QHLQ01000007">
    <property type="protein sequence ID" value="NIZ61100.1"/>
    <property type="molecule type" value="Genomic_DNA"/>
</dbReference>
<accession>A0ABX0W8U4</accession>
<comment type="caution">
    <text evidence="1">The sequence shown here is derived from an EMBL/GenBank/DDBJ whole genome shotgun (WGS) entry which is preliminary data.</text>
</comment>
<protein>
    <submittedName>
        <fullName evidence="1">Uncharacterized protein</fullName>
    </submittedName>
</protein>
<dbReference type="Proteomes" id="UP001429564">
    <property type="component" value="Unassembled WGS sequence"/>
</dbReference>
<evidence type="ECO:0000313" key="2">
    <source>
        <dbReference type="Proteomes" id="UP001429564"/>
    </source>
</evidence>
<proteinExistence type="predicted"/>
<name>A0ABX0W8U4_9RHOB</name>
<evidence type="ECO:0000313" key="1">
    <source>
        <dbReference type="EMBL" id="NIZ61100.1"/>
    </source>
</evidence>